<dbReference type="GO" id="GO:0003824">
    <property type="term" value="F:catalytic activity"/>
    <property type="evidence" value="ECO:0007669"/>
    <property type="project" value="InterPro"/>
</dbReference>
<dbReference type="PANTHER" id="PTHR11895:SF7">
    <property type="entry name" value="GLUTAMYL-TRNA(GLN) AMIDOTRANSFERASE SUBUNIT A, MITOCHONDRIAL"/>
    <property type="match status" value="1"/>
</dbReference>
<evidence type="ECO:0000259" key="2">
    <source>
        <dbReference type="Pfam" id="PF01425"/>
    </source>
</evidence>
<protein>
    <recommendedName>
        <fullName evidence="2">Amidase domain-containing protein</fullName>
    </recommendedName>
</protein>
<dbReference type="InterPro" id="IPR023631">
    <property type="entry name" value="Amidase_dom"/>
</dbReference>
<name>A0A258FP28_9CAUL</name>
<evidence type="ECO:0000313" key="3">
    <source>
        <dbReference type="EMBL" id="OYX33714.1"/>
    </source>
</evidence>
<proteinExistence type="inferred from homology"/>
<comment type="caution">
    <text evidence="3">The sequence shown here is derived from an EMBL/GenBank/DDBJ whole genome shotgun (WGS) entry which is preliminary data.</text>
</comment>
<sequence length="441" mass="45021">MIGPFEPEVTAGVVALSAAYAEGSTRPDAVLATYLTRIERMNPAIHAFIDLDIDGARDAARASSYRWASGMALSPLDGCVVGVKSNIAVAGLPWTAGIGAYRDRIADRDAACVRRLRAAGAILLGTLNMEEGALGAVTDNPWFGRTQNPWREGFTAGGSSGGSGAAVAAGLCAAALGTDTMGSVRIPSAYCGVFGIKPRYGAISDEGVTPLAPSLDHVGVHARSAGDCAALLAEIATPDPASPSGPLAALDVTDRATLSDDVRAAFLAVIAVAEAQGLLQGSVPLDIDLGRIRRRGLLISEVEGLAEHADMLEARPDGFSETFAGMLRWGAAQPPEKLAEARAEIASAKAAVEALIGDRVGLLGPTTGGPAFPFGSHIPADQADITCLANMAGLPAVAFPMGLSGDGMPLSAQIIGRDSGAILELAGKLATPLPLSQRERA</sequence>
<dbReference type="InterPro" id="IPR000120">
    <property type="entry name" value="Amidase"/>
</dbReference>
<dbReference type="SUPFAM" id="SSF75304">
    <property type="entry name" value="Amidase signature (AS) enzymes"/>
    <property type="match status" value="1"/>
</dbReference>
<comment type="similarity">
    <text evidence="1">Belongs to the amidase family.</text>
</comment>
<dbReference type="Gene3D" id="3.90.1300.10">
    <property type="entry name" value="Amidase signature (AS) domain"/>
    <property type="match status" value="1"/>
</dbReference>
<feature type="domain" description="Amidase" evidence="2">
    <location>
        <begin position="30"/>
        <end position="246"/>
    </location>
</feature>
<dbReference type="AlphaFoldDB" id="A0A258FP28"/>
<dbReference type="PANTHER" id="PTHR11895">
    <property type="entry name" value="TRANSAMIDASE"/>
    <property type="match status" value="1"/>
</dbReference>
<evidence type="ECO:0000313" key="4">
    <source>
        <dbReference type="Proteomes" id="UP000215595"/>
    </source>
</evidence>
<reference evidence="3 4" key="1">
    <citation type="submission" date="2017-03" db="EMBL/GenBank/DDBJ databases">
        <title>Lifting the veil on microbial sulfur biogeochemistry in mining wastewaters.</title>
        <authorList>
            <person name="Kantor R.S."/>
            <person name="Colenbrander Nelson T."/>
            <person name="Marshall S."/>
            <person name="Bennett D."/>
            <person name="Apte S."/>
            <person name="Camacho D."/>
            <person name="Thomas B.C."/>
            <person name="Warren L.A."/>
            <person name="Banfield J.F."/>
        </authorList>
    </citation>
    <scope>NUCLEOTIDE SEQUENCE [LARGE SCALE GENOMIC DNA]</scope>
    <source>
        <strain evidence="3">32-69-9</strain>
    </source>
</reference>
<gene>
    <name evidence="3" type="ORF">B7Z01_08150</name>
</gene>
<dbReference type="EMBL" id="NCEB01000014">
    <property type="protein sequence ID" value="OYX33714.1"/>
    <property type="molecule type" value="Genomic_DNA"/>
</dbReference>
<accession>A0A258FP28</accession>
<dbReference type="Pfam" id="PF01425">
    <property type="entry name" value="Amidase"/>
    <property type="match status" value="1"/>
</dbReference>
<dbReference type="InterPro" id="IPR036928">
    <property type="entry name" value="AS_sf"/>
</dbReference>
<evidence type="ECO:0000256" key="1">
    <source>
        <dbReference type="ARBA" id="ARBA00009199"/>
    </source>
</evidence>
<dbReference type="Proteomes" id="UP000215595">
    <property type="component" value="Unassembled WGS sequence"/>
</dbReference>
<organism evidence="3 4">
    <name type="scientific">Brevundimonas subvibrioides</name>
    <dbReference type="NCBI Taxonomy" id="74313"/>
    <lineage>
        <taxon>Bacteria</taxon>
        <taxon>Pseudomonadati</taxon>
        <taxon>Pseudomonadota</taxon>
        <taxon>Alphaproteobacteria</taxon>
        <taxon>Caulobacterales</taxon>
        <taxon>Caulobacteraceae</taxon>
        <taxon>Brevundimonas</taxon>
    </lineage>
</organism>